<dbReference type="RefSeq" id="WP_207252730.1">
    <property type="nucleotide sequence ID" value="NZ_JAFMPM010000008.1"/>
</dbReference>
<dbReference type="Proteomes" id="UP000664466">
    <property type="component" value="Unassembled WGS sequence"/>
</dbReference>
<gene>
    <name evidence="2" type="ORF">J1836_014580</name>
    <name evidence="1" type="ORF">J1836_19190</name>
</gene>
<proteinExistence type="predicted"/>
<evidence type="ECO:0000313" key="1">
    <source>
        <dbReference type="EMBL" id="MBO0615024.1"/>
    </source>
</evidence>
<organism evidence="2">
    <name type="scientific">Thiothrix fructosivorans</name>
    <dbReference type="NCBI Taxonomy" id="111770"/>
    <lineage>
        <taxon>Bacteria</taxon>
        <taxon>Pseudomonadati</taxon>
        <taxon>Pseudomonadota</taxon>
        <taxon>Gammaproteobacteria</taxon>
        <taxon>Thiotrichales</taxon>
        <taxon>Thiotrichaceae</taxon>
        <taxon>Thiothrix</taxon>
    </lineage>
</organism>
<sequence length="70" mass="7947">MIINQLQKTKIEEELLFINNKLKGMSYSELKLLDGFPLADEKEIEGKIYEFSSWSEPAINAEDGVLAVLT</sequence>
<dbReference type="AlphaFoldDB" id="A0A8B0SFI9"/>
<reference evidence="2" key="2">
    <citation type="submission" date="2021-04" db="EMBL/GenBank/DDBJ databases">
        <title>Complete Genome and methylome analysis of Thiothrix fructosivorans ATCC 49748.</title>
        <authorList>
            <person name="Fomenkov A."/>
            <person name="Sun L."/>
            <person name="Vincze T."/>
            <person name="Grabovich M.Y."/>
            <person name="Roberts R.J."/>
        </authorList>
    </citation>
    <scope>NUCLEOTIDE SEQUENCE</scope>
    <source>
        <strain evidence="2">ATCC 49748</strain>
    </source>
</reference>
<name>A0A8B0SFI9_9GAMM</name>
<keyword evidence="3" id="KW-1185">Reference proteome</keyword>
<dbReference type="EMBL" id="CP072748">
    <property type="protein sequence ID" value="QTX09824.1"/>
    <property type="molecule type" value="Genomic_DNA"/>
</dbReference>
<protein>
    <submittedName>
        <fullName evidence="2">Uncharacterized protein</fullName>
    </submittedName>
</protein>
<evidence type="ECO:0000313" key="3">
    <source>
        <dbReference type="Proteomes" id="UP000664466"/>
    </source>
</evidence>
<accession>A0A8B0SFI9</accession>
<evidence type="ECO:0000313" key="2">
    <source>
        <dbReference type="EMBL" id="QTX09824.1"/>
    </source>
</evidence>
<reference evidence="1 3" key="1">
    <citation type="submission" date="2021-03" db="EMBL/GenBank/DDBJ databases">
        <title>Draft genome and methylome analysis of Thiotrix fructosivoruns ATCC 49748.</title>
        <authorList>
            <person name="Fomenkov A."/>
            <person name="Grabovich M.Y."/>
            <person name="Roberts R.J."/>
        </authorList>
    </citation>
    <scope>NUCLEOTIDE SEQUENCE [LARGE SCALE GENOMIC DNA]</scope>
    <source>
        <strain evidence="1 3">ATCC 49748</strain>
    </source>
</reference>
<dbReference type="EMBL" id="JAFMPM010000008">
    <property type="protein sequence ID" value="MBO0615024.1"/>
    <property type="molecule type" value="Genomic_DNA"/>
</dbReference>